<dbReference type="Proteomes" id="UP001321760">
    <property type="component" value="Unassembled WGS sequence"/>
</dbReference>
<feature type="compositionally biased region" description="Polar residues" evidence="16">
    <location>
        <begin position="38"/>
        <end position="48"/>
    </location>
</feature>
<evidence type="ECO:0000256" key="8">
    <source>
        <dbReference type="ARBA" id="ARBA00022801"/>
    </source>
</evidence>
<comment type="caution">
    <text evidence="18">The sequence shown here is derived from an EMBL/GenBank/DDBJ whole genome shotgun (WGS) entry which is preliminary data.</text>
</comment>
<feature type="domain" description="Peptidase M3A/M3B catalytic" evidence="17">
    <location>
        <begin position="300"/>
        <end position="792"/>
    </location>
</feature>
<keyword evidence="9 15" id="KW-0862">Zinc</keyword>
<comment type="function">
    <text evidence="13">Cleaves proteins, imported into the mitochondrion, to their mature size. While most mitochondrial precursor proteins are processed to the mature form in one step by mitochondrial processing peptidase (MPP), the sequential cleavage by MIP of an octapeptide after initial processing by MPP is a required step for a subgroup of nuclear-encoded precursor proteins destined for the matrix or the inner membrane.</text>
</comment>
<comment type="cofactor">
    <cofactor evidence="15">
        <name>Zn(2+)</name>
        <dbReference type="ChEBI" id="CHEBI:29105"/>
    </cofactor>
    <text evidence="15">Binds 1 zinc ion.</text>
</comment>
<comment type="similarity">
    <text evidence="3 15">Belongs to the peptidase M3 family.</text>
</comment>
<keyword evidence="10" id="KW-0809">Transit peptide</keyword>
<proteinExistence type="inferred from homology"/>
<dbReference type="InterPro" id="IPR033851">
    <property type="entry name" value="M3A_MIP"/>
</dbReference>
<evidence type="ECO:0000256" key="1">
    <source>
        <dbReference type="ARBA" id="ARBA00000436"/>
    </source>
</evidence>
<dbReference type="GO" id="GO:0004222">
    <property type="term" value="F:metalloendopeptidase activity"/>
    <property type="evidence" value="ECO:0007669"/>
    <property type="project" value="UniProtKB-EC"/>
</dbReference>
<organism evidence="18 19">
    <name type="scientific">Podospora aff. communis PSN243</name>
    <dbReference type="NCBI Taxonomy" id="3040156"/>
    <lineage>
        <taxon>Eukaryota</taxon>
        <taxon>Fungi</taxon>
        <taxon>Dikarya</taxon>
        <taxon>Ascomycota</taxon>
        <taxon>Pezizomycotina</taxon>
        <taxon>Sordariomycetes</taxon>
        <taxon>Sordariomycetidae</taxon>
        <taxon>Sordariales</taxon>
        <taxon>Podosporaceae</taxon>
        <taxon>Podospora</taxon>
    </lineage>
</organism>
<evidence type="ECO:0000256" key="10">
    <source>
        <dbReference type="ARBA" id="ARBA00022946"/>
    </source>
</evidence>
<name>A0AAV9GGQ7_9PEZI</name>
<accession>A0AAV9GGQ7</accession>
<dbReference type="EC" id="3.4.24.59" evidence="4"/>
<dbReference type="CDD" id="cd06457">
    <property type="entry name" value="M3A_MIP"/>
    <property type="match status" value="1"/>
</dbReference>
<dbReference type="Pfam" id="PF01432">
    <property type="entry name" value="Peptidase_M3"/>
    <property type="match status" value="1"/>
</dbReference>
<comment type="catalytic activity">
    <reaction evidence="1">
        <text>Release of an N-terminal octapeptide as second stage of processing of some proteins imported into the mitochondrion.</text>
        <dbReference type="EC" id="3.4.24.59"/>
    </reaction>
</comment>
<dbReference type="GO" id="GO:0006518">
    <property type="term" value="P:peptide metabolic process"/>
    <property type="evidence" value="ECO:0007669"/>
    <property type="project" value="TreeGrafter"/>
</dbReference>
<evidence type="ECO:0000256" key="16">
    <source>
        <dbReference type="SAM" id="MobiDB-lite"/>
    </source>
</evidence>
<dbReference type="InterPro" id="IPR024079">
    <property type="entry name" value="MetalloPept_cat_dom_sf"/>
</dbReference>
<evidence type="ECO:0000259" key="17">
    <source>
        <dbReference type="Pfam" id="PF01432"/>
    </source>
</evidence>
<dbReference type="GO" id="GO:0046872">
    <property type="term" value="F:metal ion binding"/>
    <property type="evidence" value="ECO:0007669"/>
    <property type="project" value="UniProtKB-UniRule"/>
</dbReference>
<keyword evidence="11 15" id="KW-0482">Metalloprotease</keyword>
<evidence type="ECO:0000256" key="2">
    <source>
        <dbReference type="ARBA" id="ARBA00004305"/>
    </source>
</evidence>
<reference evidence="18" key="1">
    <citation type="journal article" date="2023" name="Mol. Phylogenet. Evol.">
        <title>Genome-scale phylogeny and comparative genomics of the fungal order Sordariales.</title>
        <authorList>
            <person name="Hensen N."/>
            <person name="Bonometti L."/>
            <person name="Westerberg I."/>
            <person name="Brannstrom I.O."/>
            <person name="Guillou S."/>
            <person name="Cros-Aarteil S."/>
            <person name="Calhoun S."/>
            <person name="Haridas S."/>
            <person name="Kuo A."/>
            <person name="Mondo S."/>
            <person name="Pangilinan J."/>
            <person name="Riley R."/>
            <person name="LaButti K."/>
            <person name="Andreopoulos B."/>
            <person name="Lipzen A."/>
            <person name="Chen C."/>
            <person name="Yan M."/>
            <person name="Daum C."/>
            <person name="Ng V."/>
            <person name="Clum A."/>
            <person name="Steindorff A."/>
            <person name="Ohm R.A."/>
            <person name="Martin F."/>
            <person name="Silar P."/>
            <person name="Natvig D.O."/>
            <person name="Lalanne C."/>
            <person name="Gautier V."/>
            <person name="Ament-Velasquez S.L."/>
            <person name="Kruys A."/>
            <person name="Hutchinson M.I."/>
            <person name="Powell A.J."/>
            <person name="Barry K."/>
            <person name="Miller A.N."/>
            <person name="Grigoriev I.V."/>
            <person name="Debuchy R."/>
            <person name="Gladieux P."/>
            <person name="Hiltunen Thoren M."/>
            <person name="Johannesson H."/>
        </authorList>
    </citation>
    <scope>NUCLEOTIDE SEQUENCE</scope>
    <source>
        <strain evidence="18">PSN243</strain>
    </source>
</reference>
<dbReference type="InterPro" id="IPR024077">
    <property type="entry name" value="Neurolysin/TOP_dom2"/>
</dbReference>
<evidence type="ECO:0000256" key="12">
    <source>
        <dbReference type="ARBA" id="ARBA00023128"/>
    </source>
</evidence>
<sequence length="805" mass="90393">MIISVARAALPRGWVCASCVLRRATPFKPVKQKRWLSAVSQQEPTSPTKPAPAIRVQGKEGIANSTSDADLRDIFDNPQAWVGFTDHSSPNSGLFRNRYLRTPAGFLQFANISLARAQSIVDKVLGASTLEGYRTIVRDLDRLSDILCRVLDMTDFVRVTHPDRKTQEMASVAYEQMYEYMNQLNTMTGLSDQLDKALENPEVTSSWSQEERVVAEALKLDFAKSAVSLPKAARDRFVELSSEISRVGSDFIQEMAPAQDHVFLPTTKLMGMDPVEVHKLARRGMVHLRTLSPAAAAALRTVRDKDARKHLFYASRTAANHTVAQLETLMRLRGELAALSGFESYGHLTLRDRMMARTPEAVTRFLQALASSNKPIAQAETVSLFQQKRLEHPATRQLEPWDKDFYAETIRRSMTSKASKYPDTLSSYFSLGVVIQGISRILTRLYGIRLVPRKTTVGETWHQDVRRLDVISDTDGHIAVLYCDLFYRPAKSPNPAHFTLRCSREIFEPELAEVGAQVQGGQGMPQFESPELAATDGMAFSRQGNAVKQLPTIALICDFQQPHPKARMPTLLSFYQVETLFHEMGHAVHSILARTSFQNVSGTRCATDLAELPSTLMEYFAADPAVLSQFARHYKTDEPLPYELLADKLRRTRRFEGLETENQIILAMLDQELHSNRALRPEFDSSDIYHNLQYQFSSAPPDPPNTKWQGFFGHLSGYGSTYYSYLFDRVLAQRVWNVVFKAGHEGASLERENGERLKEGLLKWGGGRDPWNCLSDVLKDERLMDGGESAMELVGSWGSSGQGQV</sequence>
<dbReference type="GO" id="GO:0006627">
    <property type="term" value="P:protein processing involved in protein targeting to mitochondrion"/>
    <property type="evidence" value="ECO:0007669"/>
    <property type="project" value="TreeGrafter"/>
</dbReference>
<keyword evidence="12" id="KW-0496">Mitochondrion</keyword>
<dbReference type="PANTHER" id="PTHR11804">
    <property type="entry name" value="PROTEASE M3 THIMET OLIGOPEPTIDASE-RELATED"/>
    <property type="match status" value="1"/>
</dbReference>
<keyword evidence="19" id="KW-1185">Reference proteome</keyword>
<protein>
    <recommendedName>
        <fullName evidence="5">Mitochondrial intermediate peptidase</fullName>
        <ecNumber evidence="4">3.4.24.59</ecNumber>
    </recommendedName>
    <alternativeName>
        <fullName evidence="14">Octapeptidyl aminopeptidase</fullName>
    </alternativeName>
</protein>
<dbReference type="Gene3D" id="3.40.390.10">
    <property type="entry name" value="Collagenase (Catalytic Domain)"/>
    <property type="match status" value="1"/>
</dbReference>
<keyword evidence="6 15" id="KW-0645">Protease</keyword>
<evidence type="ECO:0000256" key="11">
    <source>
        <dbReference type="ARBA" id="ARBA00023049"/>
    </source>
</evidence>
<gene>
    <name evidence="18" type="ORF">QBC34DRAFT_409355</name>
</gene>
<evidence type="ECO:0000256" key="14">
    <source>
        <dbReference type="ARBA" id="ARBA00032470"/>
    </source>
</evidence>
<evidence type="ECO:0000256" key="4">
    <source>
        <dbReference type="ARBA" id="ARBA00012441"/>
    </source>
</evidence>
<evidence type="ECO:0000313" key="18">
    <source>
        <dbReference type="EMBL" id="KAK4447698.1"/>
    </source>
</evidence>
<dbReference type="EMBL" id="MU865948">
    <property type="protein sequence ID" value="KAK4447698.1"/>
    <property type="molecule type" value="Genomic_DNA"/>
</dbReference>
<evidence type="ECO:0000256" key="5">
    <source>
        <dbReference type="ARBA" id="ARBA00018046"/>
    </source>
</evidence>
<dbReference type="PANTHER" id="PTHR11804:SF79">
    <property type="entry name" value="MITOCHONDRIAL INTERMEDIATE PEPTIDASE"/>
    <property type="match status" value="1"/>
</dbReference>
<evidence type="ECO:0000313" key="19">
    <source>
        <dbReference type="Proteomes" id="UP001321760"/>
    </source>
</evidence>
<comment type="subcellular location">
    <subcellularLocation>
        <location evidence="2">Mitochondrion matrix</location>
    </subcellularLocation>
</comment>
<keyword evidence="7 15" id="KW-0479">Metal-binding</keyword>
<keyword evidence="8 15" id="KW-0378">Hydrolase</keyword>
<dbReference type="SUPFAM" id="SSF55486">
    <property type="entry name" value="Metalloproteases ('zincins'), catalytic domain"/>
    <property type="match status" value="1"/>
</dbReference>
<dbReference type="InterPro" id="IPR045090">
    <property type="entry name" value="Pept_M3A_M3B"/>
</dbReference>
<reference evidence="18" key="2">
    <citation type="submission" date="2023-05" db="EMBL/GenBank/DDBJ databases">
        <authorList>
            <consortium name="Lawrence Berkeley National Laboratory"/>
            <person name="Steindorff A."/>
            <person name="Hensen N."/>
            <person name="Bonometti L."/>
            <person name="Westerberg I."/>
            <person name="Brannstrom I.O."/>
            <person name="Guillou S."/>
            <person name="Cros-Aarteil S."/>
            <person name="Calhoun S."/>
            <person name="Haridas S."/>
            <person name="Kuo A."/>
            <person name="Mondo S."/>
            <person name="Pangilinan J."/>
            <person name="Riley R."/>
            <person name="Labutti K."/>
            <person name="Andreopoulos B."/>
            <person name="Lipzen A."/>
            <person name="Chen C."/>
            <person name="Yanf M."/>
            <person name="Daum C."/>
            <person name="Ng V."/>
            <person name="Clum A."/>
            <person name="Ohm R."/>
            <person name="Martin F."/>
            <person name="Silar P."/>
            <person name="Natvig D."/>
            <person name="Lalanne C."/>
            <person name="Gautier V."/>
            <person name="Ament-Velasquez S.L."/>
            <person name="Kruys A."/>
            <person name="Hutchinson M.I."/>
            <person name="Powell A.J."/>
            <person name="Barry K."/>
            <person name="Miller A.N."/>
            <person name="Grigoriev I.V."/>
            <person name="Debuchy R."/>
            <person name="Gladieux P."/>
            <person name="Thoren M.H."/>
            <person name="Johannesson H."/>
        </authorList>
    </citation>
    <scope>NUCLEOTIDE SEQUENCE</scope>
    <source>
        <strain evidence="18">PSN243</strain>
    </source>
</reference>
<evidence type="ECO:0000256" key="3">
    <source>
        <dbReference type="ARBA" id="ARBA00006040"/>
    </source>
</evidence>
<dbReference type="GO" id="GO:0005759">
    <property type="term" value="C:mitochondrial matrix"/>
    <property type="evidence" value="ECO:0007669"/>
    <property type="project" value="UniProtKB-SubCell"/>
</dbReference>
<dbReference type="AlphaFoldDB" id="A0AAV9GGQ7"/>
<feature type="region of interest" description="Disordered" evidence="16">
    <location>
        <begin position="38"/>
        <end position="59"/>
    </location>
</feature>
<evidence type="ECO:0000256" key="13">
    <source>
        <dbReference type="ARBA" id="ARBA00025208"/>
    </source>
</evidence>
<dbReference type="InterPro" id="IPR001567">
    <property type="entry name" value="Pept_M3A_M3B_dom"/>
</dbReference>
<evidence type="ECO:0000256" key="6">
    <source>
        <dbReference type="ARBA" id="ARBA00022670"/>
    </source>
</evidence>
<dbReference type="Gene3D" id="1.10.1370.10">
    <property type="entry name" value="Neurolysin, domain 3"/>
    <property type="match status" value="1"/>
</dbReference>
<evidence type="ECO:0000256" key="7">
    <source>
        <dbReference type="ARBA" id="ARBA00022723"/>
    </source>
</evidence>
<evidence type="ECO:0000256" key="15">
    <source>
        <dbReference type="RuleBase" id="RU003435"/>
    </source>
</evidence>
<evidence type="ECO:0000256" key="9">
    <source>
        <dbReference type="ARBA" id="ARBA00022833"/>
    </source>
</evidence>